<organism evidence="2 3">
    <name type="scientific">Acetobacterium woodii (strain ATCC 29683 / DSM 1030 / JCM 2381 / KCTC 1655 / WB1)</name>
    <dbReference type="NCBI Taxonomy" id="931626"/>
    <lineage>
        <taxon>Bacteria</taxon>
        <taxon>Bacillati</taxon>
        <taxon>Bacillota</taxon>
        <taxon>Clostridia</taxon>
        <taxon>Eubacteriales</taxon>
        <taxon>Eubacteriaceae</taxon>
        <taxon>Acetobacterium</taxon>
    </lineage>
</organism>
<sequence length="174" mass="20444">MGLSAYEDLGELKSPKEIIVNSLSEFIELVTNDNYKNSYFRGEPAPYDSIIASAFRTEYKGFGSNEEYPFLKMKEEYRREVWNSINEETKKNFLGFCQHHGLPTYLIDFSNSPLVSLYFACQNDRDNDSEYGYIYLIKNRCMNLLYETAKLALYVNNWIILNKSDTDRKRKQNV</sequence>
<protein>
    <submittedName>
        <fullName evidence="2">Putative FRG domain protein</fullName>
    </submittedName>
</protein>
<evidence type="ECO:0000313" key="2">
    <source>
        <dbReference type="EMBL" id="AFA47248.1"/>
    </source>
</evidence>
<proteinExistence type="predicted"/>
<dbReference type="Proteomes" id="UP000007177">
    <property type="component" value="Chromosome"/>
</dbReference>
<dbReference type="OrthoDB" id="9816036at2"/>
<gene>
    <name evidence="2" type="ordered locus">Awo_c04470</name>
</gene>
<reference evidence="3" key="1">
    <citation type="submission" date="2011-07" db="EMBL/GenBank/DDBJ databases">
        <title>Complete genome sequence of Acetobacterium woodii.</title>
        <authorList>
            <person name="Poehlein A."/>
            <person name="Schmidt S."/>
            <person name="Kaster A.-K."/>
            <person name="Goenrich M."/>
            <person name="Vollmers J."/>
            <person name="Thuermer A."/>
            <person name="Gottschalk G."/>
            <person name="Thauer R.K."/>
            <person name="Daniel R."/>
            <person name="Mueller V."/>
        </authorList>
    </citation>
    <scope>NUCLEOTIDE SEQUENCE [LARGE SCALE GENOMIC DNA]</scope>
    <source>
        <strain evidence="3">ATCC 29683 / DSM 1030 / JCM 2381 / KCTC 1655 / WB1</strain>
    </source>
</reference>
<evidence type="ECO:0000313" key="3">
    <source>
        <dbReference type="Proteomes" id="UP000007177"/>
    </source>
</evidence>
<name>H6LHR9_ACEWD</name>
<dbReference type="Pfam" id="PF08867">
    <property type="entry name" value="FRG"/>
    <property type="match status" value="1"/>
</dbReference>
<reference evidence="2 3" key="2">
    <citation type="journal article" date="2012" name="PLoS ONE">
        <title>An ancient pathway combining carbon dioxide fixation with the generation and utilization of a sodium ion gradient for ATP synthesis.</title>
        <authorList>
            <person name="Poehlein A."/>
            <person name="Schmidt S."/>
            <person name="Kaster A.K."/>
            <person name="Goenrich M."/>
            <person name="Vollmers J."/>
            <person name="Thurmer A."/>
            <person name="Bertsch J."/>
            <person name="Schuchmann K."/>
            <person name="Voigt B."/>
            <person name="Hecker M."/>
            <person name="Daniel R."/>
            <person name="Thauer R.K."/>
            <person name="Gottschalk G."/>
            <person name="Muller V."/>
        </authorList>
    </citation>
    <scope>NUCLEOTIDE SEQUENCE [LARGE SCALE GENOMIC DNA]</scope>
    <source>
        <strain evidence="3">ATCC 29683 / DSM 1030 / JCM 2381 / KCTC 1655 / WB1</strain>
    </source>
</reference>
<accession>H6LHR9</accession>
<dbReference type="EMBL" id="CP002987">
    <property type="protein sequence ID" value="AFA47248.1"/>
    <property type="molecule type" value="Genomic_DNA"/>
</dbReference>
<dbReference type="KEGG" id="awo:Awo_c04470"/>
<dbReference type="eggNOG" id="ENOG50302TI">
    <property type="taxonomic scope" value="Bacteria"/>
</dbReference>
<dbReference type="RefSeq" id="WP_014354851.1">
    <property type="nucleotide sequence ID" value="NC_016894.1"/>
</dbReference>
<feature type="domain" description="FRG" evidence="1">
    <location>
        <begin position="34"/>
        <end position="135"/>
    </location>
</feature>
<keyword evidence="3" id="KW-1185">Reference proteome</keyword>
<dbReference type="STRING" id="931626.Awo_c04470"/>
<dbReference type="InterPro" id="IPR014966">
    <property type="entry name" value="FRG-dom"/>
</dbReference>
<dbReference type="HOGENOM" id="CLU_1536755_0_0_9"/>
<dbReference type="AlphaFoldDB" id="H6LHR9"/>
<evidence type="ECO:0000259" key="1">
    <source>
        <dbReference type="SMART" id="SM00901"/>
    </source>
</evidence>
<dbReference type="SMART" id="SM00901">
    <property type="entry name" value="FRG"/>
    <property type="match status" value="1"/>
</dbReference>